<feature type="domain" description="ABM" evidence="1">
    <location>
        <begin position="30"/>
        <end position="69"/>
    </location>
</feature>
<dbReference type="InterPro" id="IPR011008">
    <property type="entry name" value="Dimeric_a/b-barrel"/>
</dbReference>
<keyword evidence="2" id="KW-0560">Oxidoreductase</keyword>
<proteinExistence type="predicted"/>
<reference evidence="2 3" key="1">
    <citation type="submission" date="2023-09" db="EMBL/GenBank/DDBJ databases">
        <authorList>
            <person name="Qi X."/>
        </authorList>
    </citation>
    <scope>NUCLEOTIDE SEQUENCE [LARGE SCALE GENOMIC DNA]</scope>
    <source>
        <strain evidence="2 3">S1-1</strain>
    </source>
</reference>
<evidence type="ECO:0000313" key="3">
    <source>
        <dbReference type="Proteomes" id="UP001301442"/>
    </source>
</evidence>
<dbReference type="InterPro" id="IPR007138">
    <property type="entry name" value="ABM_dom"/>
</dbReference>
<dbReference type="GO" id="GO:0004497">
    <property type="term" value="F:monooxygenase activity"/>
    <property type="evidence" value="ECO:0007669"/>
    <property type="project" value="UniProtKB-KW"/>
</dbReference>
<gene>
    <name evidence="2" type="ORF">RI844_11120</name>
</gene>
<keyword evidence="3" id="KW-1185">Reference proteome</keyword>
<evidence type="ECO:0000259" key="1">
    <source>
        <dbReference type="Pfam" id="PF03992"/>
    </source>
</evidence>
<dbReference type="SUPFAM" id="SSF54909">
    <property type="entry name" value="Dimeric alpha+beta barrel"/>
    <property type="match status" value="1"/>
</dbReference>
<sequence length="100" mass="11501">MSKVILKGYILVSDIDLEIVKTELIVHCKLTKEEPGCLLFEVIPDANNPNLFSVYEEFVDQAAFDNHQTRVNNSNWGKVTKQVKRHYQIINGIQNIQQTN</sequence>
<protein>
    <submittedName>
        <fullName evidence="2">Antibiotic biosynthesis monooxygenase</fullName>
    </submittedName>
</protein>
<organism evidence="2 3">
    <name type="scientific">Thalassotalea fonticola</name>
    <dbReference type="NCBI Taxonomy" id="3065649"/>
    <lineage>
        <taxon>Bacteria</taxon>
        <taxon>Pseudomonadati</taxon>
        <taxon>Pseudomonadota</taxon>
        <taxon>Gammaproteobacteria</taxon>
        <taxon>Alteromonadales</taxon>
        <taxon>Colwelliaceae</taxon>
        <taxon>Thalassotalea</taxon>
    </lineage>
</organism>
<dbReference type="EMBL" id="CP136600">
    <property type="protein sequence ID" value="WOH35933.1"/>
    <property type="molecule type" value="Genomic_DNA"/>
</dbReference>
<evidence type="ECO:0000313" key="2">
    <source>
        <dbReference type="EMBL" id="WOH35933.1"/>
    </source>
</evidence>
<dbReference type="RefSeq" id="WP_348394748.1">
    <property type="nucleotide sequence ID" value="NZ_CP136600.1"/>
</dbReference>
<dbReference type="Gene3D" id="3.30.70.100">
    <property type="match status" value="1"/>
</dbReference>
<name>A0ABZ0GK95_9GAMM</name>
<dbReference type="Proteomes" id="UP001301442">
    <property type="component" value="Chromosome"/>
</dbReference>
<accession>A0ABZ0GK95</accession>
<dbReference type="Pfam" id="PF03992">
    <property type="entry name" value="ABM"/>
    <property type="match status" value="1"/>
</dbReference>
<keyword evidence="2" id="KW-0503">Monooxygenase</keyword>